<accession>A0AAC9W6H8</accession>
<dbReference type="Proteomes" id="UP001055586">
    <property type="component" value="Chromosome"/>
</dbReference>
<dbReference type="AlphaFoldDB" id="A0AAC9W6H8"/>
<gene>
    <name evidence="1" type="ORF">LL229_0211</name>
</gene>
<organism evidence="1 2">
    <name type="scientific">Lactococcus lactis subsp. lactis</name>
    <name type="common">Streptococcus lactis</name>
    <dbReference type="NCBI Taxonomy" id="1360"/>
    <lineage>
        <taxon>Bacteria</taxon>
        <taxon>Bacillati</taxon>
        <taxon>Bacillota</taxon>
        <taxon>Bacilli</taxon>
        <taxon>Lactobacillales</taxon>
        <taxon>Streptococcaceae</taxon>
        <taxon>Lactococcus</taxon>
    </lineage>
</organism>
<protein>
    <submittedName>
        <fullName evidence="1">Uncharacterized protein</fullName>
    </submittedName>
</protein>
<dbReference type="RefSeq" id="WP_081172103.1">
    <property type="nucleotide sequence ID" value="NZ_CP015896.1"/>
</dbReference>
<sequence>MRDNISIEIDSFPFFRGLFYSSEYNARLVYKIAYRSLGDFKGDKIEYKKGHYIITIDSKWNQLGVNSYNFIDTLTYLLTIKSPSSVFLKLVYKISNNSDKFIEYLSFNKFIIESPIDILGFREYLLNSYFIVPINGNKEILSKKYNIVHFKGRKKFFLCCVHGKSQITFIVNSDAKNSYHLLKKKIIDITTSTNISQNIFTNYVPNYEESNLIYYLDTTSKELKDFFISIRPMIQYKYQKNFNILVPTSSFIITNNMTKKNLKFNDDLVQKIKESFKYIIISYSKYQHNIEIVETIKVICNSIGIRYQLNEYSDLKELEKIKNQKSNEIILKVTYKDFPHYSSMLLQLLNKISDSNKAIKYWLNNDILELEDYINNSINYIPIFQGEQLYYKNNSAKYWRYNKNGYLQKS</sequence>
<reference evidence="1" key="1">
    <citation type="submission" date="2023-09" db="EMBL/GenBank/DDBJ databases">
        <title>Complete Genomes and Methylome analysis of Lactococcus lactis subs lactis strains.</title>
        <authorList>
            <person name="Fomenkov A."/>
            <person name="McDonnell B."/>
            <person name="Sun L."/>
            <person name="Van Sinderen D."/>
            <person name="Roberts R.J."/>
        </authorList>
    </citation>
    <scope>NUCLEOTIDE SEQUENCE</scope>
    <source>
        <strain evidence="1">229</strain>
    </source>
</reference>
<proteinExistence type="predicted"/>
<evidence type="ECO:0000313" key="1">
    <source>
        <dbReference type="EMBL" id="ARD95103.1"/>
    </source>
</evidence>
<name>A0AAC9W6H8_LACLL</name>
<evidence type="ECO:0000313" key="2">
    <source>
        <dbReference type="Proteomes" id="UP001055586"/>
    </source>
</evidence>
<dbReference type="EMBL" id="CP090823">
    <property type="protein sequence ID" value="ARD95103.1"/>
    <property type="molecule type" value="Genomic_DNA"/>
</dbReference>